<accession>B9SA64</accession>
<dbReference type="EMBL" id="EQ973901">
    <property type="protein sequence ID" value="EEF39483.1"/>
    <property type="molecule type" value="Genomic_DNA"/>
</dbReference>
<gene>
    <name evidence="1" type="ORF">RCOM_0861710</name>
</gene>
<name>B9SA64_RICCO</name>
<organism evidence="1 2">
    <name type="scientific">Ricinus communis</name>
    <name type="common">Castor bean</name>
    <dbReference type="NCBI Taxonomy" id="3988"/>
    <lineage>
        <taxon>Eukaryota</taxon>
        <taxon>Viridiplantae</taxon>
        <taxon>Streptophyta</taxon>
        <taxon>Embryophyta</taxon>
        <taxon>Tracheophyta</taxon>
        <taxon>Spermatophyta</taxon>
        <taxon>Magnoliopsida</taxon>
        <taxon>eudicotyledons</taxon>
        <taxon>Gunneridae</taxon>
        <taxon>Pentapetalae</taxon>
        <taxon>rosids</taxon>
        <taxon>fabids</taxon>
        <taxon>Malpighiales</taxon>
        <taxon>Euphorbiaceae</taxon>
        <taxon>Acalyphoideae</taxon>
        <taxon>Acalypheae</taxon>
        <taxon>Ricinus</taxon>
    </lineage>
</organism>
<sequence length="73" mass="8146">MKLPIAIGVVTIKGERGRKKQDQDKTRPVDDLVNLELNTDKIVKVGTESRQRVKKQIEAILKSNVSIFATQAS</sequence>
<protein>
    <submittedName>
        <fullName evidence="1">Uncharacterized protein</fullName>
    </submittedName>
</protein>
<evidence type="ECO:0000313" key="1">
    <source>
        <dbReference type="EMBL" id="EEF39483.1"/>
    </source>
</evidence>
<dbReference type="Proteomes" id="UP000008311">
    <property type="component" value="Unassembled WGS sequence"/>
</dbReference>
<dbReference type="InParanoid" id="B9SA64"/>
<dbReference type="AlphaFoldDB" id="B9SA64"/>
<proteinExistence type="predicted"/>
<reference evidence="2" key="1">
    <citation type="journal article" date="2010" name="Nat. Biotechnol.">
        <title>Draft genome sequence of the oilseed species Ricinus communis.</title>
        <authorList>
            <person name="Chan A.P."/>
            <person name="Crabtree J."/>
            <person name="Zhao Q."/>
            <person name="Lorenzi H."/>
            <person name="Orvis J."/>
            <person name="Puiu D."/>
            <person name="Melake-Berhan A."/>
            <person name="Jones K.M."/>
            <person name="Redman J."/>
            <person name="Chen G."/>
            <person name="Cahoon E.B."/>
            <person name="Gedil M."/>
            <person name="Stanke M."/>
            <person name="Haas B.J."/>
            <person name="Wortman J.R."/>
            <person name="Fraser-Liggett C.M."/>
            <person name="Ravel J."/>
            <person name="Rabinowicz P.D."/>
        </authorList>
    </citation>
    <scope>NUCLEOTIDE SEQUENCE [LARGE SCALE GENOMIC DNA]</scope>
    <source>
        <strain evidence="2">cv. Hale</strain>
    </source>
</reference>
<evidence type="ECO:0000313" key="2">
    <source>
        <dbReference type="Proteomes" id="UP000008311"/>
    </source>
</evidence>
<keyword evidence="2" id="KW-1185">Reference proteome</keyword>